<reference evidence="1 2" key="1">
    <citation type="journal article" date="2010" name="Nature">
        <title>Genome sequence of the palaeopolyploid soybean.</title>
        <authorList>
            <person name="Schmutz J."/>
            <person name="Cannon S.B."/>
            <person name="Schlueter J."/>
            <person name="Ma J."/>
            <person name="Mitros T."/>
            <person name="Nelson W."/>
            <person name="Hyten D.L."/>
            <person name="Song Q."/>
            <person name="Thelen J.J."/>
            <person name="Cheng J."/>
            <person name="Xu D."/>
            <person name="Hellsten U."/>
            <person name="May G.D."/>
            <person name="Yu Y."/>
            <person name="Sakurai T."/>
            <person name="Umezawa T."/>
            <person name="Bhattacharyya M.K."/>
            <person name="Sandhu D."/>
            <person name="Valliyodan B."/>
            <person name="Lindquist E."/>
            <person name="Peto M."/>
            <person name="Grant D."/>
            <person name="Shu S."/>
            <person name="Goodstein D."/>
            <person name="Barry K."/>
            <person name="Futrell-Griggs M."/>
            <person name="Abernathy B."/>
            <person name="Du J."/>
            <person name="Tian Z."/>
            <person name="Zhu L."/>
            <person name="Gill N."/>
            <person name="Joshi T."/>
            <person name="Libault M."/>
            <person name="Sethuraman A."/>
            <person name="Zhang X.-C."/>
            <person name="Shinozaki K."/>
            <person name="Nguyen H.T."/>
            <person name="Wing R.A."/>
            <person name="Cregan P."/>
            <person name="Specht J."/>
            <person name="Grimwood J."/>
            <person name="Rokhsar D."/>
            <person name="Stacey G."/>
            <person name="Shoemaker R.C."/>
            <person name="Jackson S.A."/>
        </authorList>
    </citation>
    <scope>NUCLEOTIDE SEQUENCE</scope>
    <source>
        <strain evidence="2">cv. Williams 82</strain>
        <tissue evidence="1">Callus</tissue>
    </source>
</reference>
<organism evidence="1">
    <name type="scientific">Glycine max</name>
    <name type="common">Soybean</name>
    <name type="synonym">Glycine hispida</name>
    <dbReference type="NCBI Taxonomy" id="3847"/>
    <lineage>
        <taxon>Eukaryota</taxon>
        <taxon>Viridiplantae</taxon>
        <taxon>Streptophyta</taxon>
        <taxon>Embryophyta</taxon>
        <taxon>Tracheophyta</taxon>
        <taxon>Spermatophyta</taxon>
        <taxon>Magnoliopsida</taxon>
        <taxon>eudicotyledons</taxon>
        <taxon>Gunneridae</taxon>
        <taxon>Pentapetalae</taxon>
        <taxon>rosids</taxon>
        <taxon>fabids</taxon>
        <taxon>Fabales</taxon>
        <taxon>Fabaceae</taxon>
        <taxon>Papilionoideae</taxon>
        <taxon>50 kb inversion clade</taxon>
        <taxon>NPAAA clade</taxon>
        <taxon>indigoferoid/millettioid clade</taxon>
        <taxon>Phaseoleae</taxon>
        <taxon>Glycine</taxon>
        <taxon>Glycine subgen. Soja</taxon>
    </lineage>
</organism>
<gene>
    <name evidence="1" type="ORF">GLYMA_05G076200</name>
</gene>
<reference evidence="1" key="3">
    <citation type="submission" date="2018-07" db="EMBL/GenBank/DDBJ databases">
        <title>WGS assembly of Glycine max.</title>
        <authorList>
            <person name="Schmutz J."/>
            <person name="Cannon S."/>
            <person name="Schlueter J."/>
            <person name="Ma J."/>
            <person name="Mitros T."/>
            <person name="Nelson W."/>
            <person name="Hyten D."/>
            <person name="Song Q."/>
            <person name="Thelen J."/>
            <person name="Cheng J."/>
            <person name="Xu D."/>
            <person name="Hellsten U."/>
            <person name="May G."/>
            <person name="Yu Y."/>
            <person name="Sakurai T."/>
            <person name="Umezawa T."/>
            <person name="Bhattacharyya M."/>
            <person name="Sandhu D."/>
            <person name="Valliyodan B."/>
            <person name="Lindquist E."/>
            <person name="Peto M."/>
            <person name="Grant D."/>
            <person name="Shu S."/>
            <person name="Goodstein D."/>
            <person name="Barry K."/>
            <person name="Futrell-Griggs M."/>
            <person name="Abernathy B."/>
            <person name="Du J."/>
            <person name="Tian Z."/>
            <person name="Zhu L."/>
            <person name="Gill N."/>
            <person name="Joshi T."/>
            <person name="Libault M."/>
            <person name="Sethuraman A."/>
            <person name="Zhang X."/>
            <person name="Shinozaki K."/>
            <person name="Nguyen H."/>
            <person name="Wing R."/>
            <person name="Cregan P."/>
            <person name="Specht J."/>
            <person name="Grimwood J."/>
            <person name="Rokhsar D."/>
            <person name="Stacey G."/>
            <person name="Shoemaker R."/>
            <person name="Jackson S."/>
        </authorList>
    </citation>
    <scope>NUCLEOTIDE SEQUENCE</scope>
    <source>
        <tissue evidence="1">Callus</tissue>
    </source>
</reference>
<keyword evidence="3" id="KW-1185">Reference proteome</keyword>
<sequence>MSIILDVTTRNMAFGHYARILVDIDLSKPLHSDILVERNEFAFYARVEYEKLTHLYDFCKTVDHTLPQCKKKKKKRNLSPTKMENLLLFICLQVPRLQKRNPVPRKTWLSRLPPRPKRIKTLLRNSLQLLSQESNPFSTM</sequence>
<evidence type="ECO:0008006" key="4">
    <source>
        <dbReference type="Google" id="ProtNLM"/>
    </source>
</evidence>
<dbReference type="Proteomes" id="UP000008827">
    <property type="component" value="Chromosome 5"/>
</dbReference>
<reference evidence="2" key="2">
    <citation type="submission" date="2018-02" db="UniProtKB">
        <authorList>
            <consortium name="EnsemblPlants"/>
        </authorList>
    </citation>
    <scope>IDENTIFICATION</scope>
    <source>
        <strain evidence="2">Williams 82</strain>
    </source>
</reference>
<proteinExistence type="predicted"/>
<dbReference type="InParanoid" id="A0A0R0JZ32"/>
<dbReference type="Gramene" id="KRH57659">
    <property type="protein sequence ID" value="KRH57659"/>
    <property type="gene ID" value="GLYMA_05G076200"/>
</dbReference>
<evidence type="ECO:0000313" key="2">
    <source>
        <dbReference type="EnsemblPlants" id="KRH57659"/>
    </source>
</evidence>
<name>A0A0R0JZ32_SOYBN</name>
<dbReference type="PaxDb" id="3847-GLYMA05G14946.1"/>
<dbReference type="InterPro" id="IPR040256">
    <property type="entry name" value="At4g02000-like"/>
</dbReference>
<dbReference type="PANTHER" id="PTHR31286">
    <property type="entry name" value="GLYCINE-RICH CELL WALL STRUCTURAL PROTEIN 1.8-LIKE"/>
    <property type="match status" value="1"/>
</dbReference>
<dbReference type="PANTHER" id="PTHR31286:SF176">
    <property type="entry name" value="DUF4283 DOMAIN PROTEIN"/>
    <property type="match status" value="1"/>
</dbReference>
<accession>A0A0R0JZ32</accession>
<evidence type="ECO:0000313" key="3">
    <source>
        <dbReference type="Proteomes" id="UP000008827"/>
    </source>
</evidence>
<protein>
    <recommendedName>
        <fullName evidence="4">Zinc knuckle CX2CX4HX4C domain-containing protein</fullName>
    </recommendedName>
</protein>
<dbReference type="EnsemblPlants" id="KRH57659">
    <property type="protein sequence ID" value="KRH57659"/>
    <property type="gene ID" value="GLYMA_05G076200"/>
</dbReference>
<dbReference type="AlphaFoldDB" id="A0A0R0JZ32"/>
<evidence type="ECO:0000313" key="1">
    <source>
        <dbReference type="EMBL" id="KRH57659.1"/>
    </source>
</evidence>
<dbReference type="EMBL" id="CM000838">
    <property type="protein sequence ID" value="KRH57659.1"/>
    <property type="molecule type" value="Genomic_DNA"/>
</dbReference>